<sequence length="1036" mass="112801">MTLVERCVEVSTALLSHPIEVLALIDSAVSAAAADLLAEHESRDKMEFKDHIHGRLTCLPACSEIHRTSMPHASDVGCFLSITGNLLTPPLLLPSPDEKGGGGAVTSPLKTWAQLARLIVPCTVIRTTTVKLLEKSKEYTCSQCRLGFTVQADLQQYWAVPRPSHCPNGCGQGAKLACRTEMDPSRCSDVQEVKVQEPISQLSLPRSIWVLLEDDLADSCQPGQLLTVSGVLLQRWRPLTPGTKADLELVLRAHNLEVKSRGTAAETASISEEQMEEFLSFWRSHQAAPLSGRDAILSNLCPQVYGLYLVKLAIALVMAGGVQYVDQSGTRVRGEPHLLLVGDPGTGKSQFLKYVARVSPRSVLTTGTGSTSAGLTVSAVRDSGEWQLEAGALVLSDGGICCIDEFNSIKEADRVTIHEAMEQQTISVAKAGLVCKLNSRCSILAAANPTGRYDPSQPLCVNVALASPLLSRFDLVLVLLDCPNPSWDQLVAGFLLGTSHPGGIHHFVCFLFPCSKCVLELKLYLGIKRYSHRPHVPGQAGQWSLDKMRDYFSAIKTLRPQLTPDCIRVLQGYYRFQRSADNRSMARTTIRLLESLVRLAQAHARLMFRQEVVVQDAIFAVLLVERSMHNSAIFPSSINSLHAGFPRDPDGEYLRVRDAILKHIGISDLGESGAPPPPSKPPGQNSPFFSHQGLEKQSEQPGDSVKSNKQQDPGTSAPPLQTESFLGDGTRESSSLHSDLGLTEQKSIVCAGSSDKLTTAASCGNLPQTAAHMFDVTRDDLFTSAPSASSQPPESNTVHSSRAGSTSQSRKKSMFRVPSSDLFETSMSEDSPQSGLTPPLTTHKPSSQVPAKSQPVLSQSKIFKVRSTDLFNDDFDDTIVLNTTDLSTTKEDVPPGIAQLINSFAFSRDKPAAKSHFTQLRPQQNPKVSREQECSTLLKANNSHQENPWSWLDSEQSSFTGLRDSRNSPQVHSETSPSTSSNKIPNGGLQVAASKLNKFAFVPRTDSAQDKPSKRIFSLDPNDLDLEDILKKPRRS</sequence>
<protein>
    <recommendedName>
        <fullName evidence="13">DNA helicase MCM9</fullName>
        <ecNumber evidence="3">3.6.4.12</ecNumber>
    </recommendedName>
    <alternativeName>
        <fullName evidence="14">Minichromosome maintenance 9</fullName>
    </alternativeName>
</protein>
<feature type="region of interest" description="Disordered" evidence="17">
    <location>
        <begin position="1003"/>
        <end position="1036"/>
    </location>
</feature>
<feature type="region of interest" description="Disordered" evidence="17">
    <location>
        <begin position="945"/>
        <end position="988"/>
    </location>
</feature>
<evidence type="ECO:0000313" key="20">
    <source>
        <dbReference type="Proteomes" id="UP001235939"/>
    </source>
</evidence>
<feature type="domain" description="MCM C-terminal AAA(+) ATPase" evidence="18">
    <location>
        <begin position="292"/>
        <end position="495"/>
    </location>
</feature>
<reference evidence="19 20" key="1">
    <citation type="submission" date="2022-01" db="EMBL/GenBank/DDBJ databases">
        <title>A chromosomal length assembly of Cordylochernes scorpioides.</title>
        <authorList>
            <person name="Zeh D."/>
            <person name="Zeh J."/>
        </authorList>
    </citation>
    <scope>NUCLEOTIDE SEQUENCE [LARGE SCALE GENOMIC DNA]</scope>
    <source>
        <strain evidence="19">IN4F17</strain>
        <tissue evidence="19">Whole Body</tissue>
    </source>
</reference>
<dbReference type="SMART" id="SM00350">
    <property type="entry name" value="MCM"/>
    <property type="match status" value="1"/>
</dbReference>
<keyword evidence="4" id="KW-0235">DNA replication</keyword>
<dbReference type="SUPFAM" id="SSF52540">
    <property type="entry name" value="P-loop containing nucleoside triphosphate hydrolases"/>
    <property type="match status" value="1"/>
</dbReference>
<dbReference type="Pfam" id="PF26066">
    <property type="entry name" value="MCM9_N"/>
    <property type="match status" value="1"/>
</dbReference>
<evidence type="ECO:0000256" key="7">
    <source>
        <dbReference type="ARBA" id="ARBA00022801"/>
    </source>
</evidence>
<evidence type="ECO:0000256" key="13">
    <source>
        <dbReference type="ARBA" id="ARBA00041085"/>
    </source>
</evidence>
<dbReference type="PANTHER" id="PTHR11630">
    <property type="entry name" value="DNA REPLICATION LICENSING FACTOR MCM FAMILY MEMBER"/>
    <property type="match status" value="1"/>
</dbReference>
<evidence type="ECO:0000256" key="17">
    <source>
        <dbReference type="SAM" id="MobiDB-lite"/>
    </source>
</evidence>
<dbReference type="InterPro" id="IPR012340">
    <property type="entry name" value="NA-bd_OB-fold"/>
</dbReference>
<keyword evidence="9 16" id="KW-0067">ATP-binding</keyword>
<feature type="region of interest" description="Disordered" evidence="17">
    <location>
        <begin position="667"/>
        <end position="739"/>
    </location>
</feature>
<dbReference type="InterPro" id="IPR033762">
    <property type="entry name" value="MCM_OB"/>
</dbReference>
<dbReference type="InterPro" id="IPR041562">
    <property type="entry name" value="MCM_lid"/>
</dbReference>
<dbReference type="Gene3D" id="3.40.50.300">
    <property type="entry name" value="P-loop containing nucleotide triphosphate hydrolases"/>
    <property type="match status" value="1"/>
</dbReference>
<keyword evidence="6" id="KW-0227">DNA damage</keyword>
<evidence type="ECO:0000256" key="9">
    <source>
        <dbReference type="ARBA" id="ARBA00022840"/>
    </source>
</evidence>
<organism evidence="19 20">
    <name type="scientific">Cordylochernes scorpioides</name>
    <dbReference type="NCBI Taxonomy" id="51811"/>
    <lineage>
        <taxon>Eukaryota</taxon>
        <taxon>Metazoa</taxon>
        <taxon>Ecdysozoa</taxon>
        <taxon>Arthropoda</taxon>
        <taxon>Chelicerata</taxon>
        <taxon>Arachnida</taxon>
        <taxon>Pseudoscorpiones</taxon>
        <taxon>Cheliferoidea</taxon>
        <taxon>Chernetidae</taxon>
        <taxon>Cordylochernes</taxon>
    </lineage>
</organism>
<keyword evidence="12" id="KW-0539">Nucleus</keyword>
<evidence type="ECO:0000259" key="18">
    <source>
        <dbReference type="PROSITE" id="PS50051"/>
    </source>
</evidence>
<keyword evidence="10 16" id="KW-0238">DNA-binding</keyword>
<evidence type="ECO:0000256" key="3">
    <source>
        <dbReference type="ARBA" id="ARBA00012551"/>
    </source>
</evidence>
<dbReference type="InterPro" id="IPR003593">
    <property type="entry name" value="AAA+_ATPase"/>
</dbReference>
<comment type="subcellular location">
    <subcellularLocation>
        <location evidence="1">Nucleus</location>
    </subcellularLocation>
</comment>
<dbReference type="SMART" id="SM00382">
    <property type="entry name" value="AAA"/>
    <property type="match status" value="1"/>
</dbReference>
<feature type="compositionally biased region" description="Polar residues" evidence="17">
    <location>
        <begin position="796"/>
        <end position="808"/>
    </location>
</feature>
<dbReference type="PANTHER" id="PTHR11630:SF48">
    <property type="entry name" value="DNA HELICASE MCM9"/>
    <property type="match status" value="1"/>
</dbReference>
<evidence type="ECO:0000256" key="11">
    <source>
        <dbReference type="ARBA" id="ARBA00023204"/>
    </source>
</evidence>
<evidence type="ECO:0000256" key="8">
    <source>
        <dbReference type="ARBA" id="ARBA00022806"/>
    </source>
</evidence>
<dbReference type="PRINTS" id="PR01657">
    <property type="entry name" value="MCMFAMILY"/>
</dbReference>
<keyword evidence="7" id="KW-0378">Hydrolase</keyword>
<keyword evidence="8" id="KW-0347">Helicase</keyword>
<dbReference type="EC" id="3.6.4.12" evidence="3"/>
<evidence type="ECO:0000256" key="6">
    <source>
        <dbReference type="ARBA" id="ARBA00022763"/>
    </source>
</evidence>
<feature type="region of interest" description="Disordered" evidence="17">
    <location>
        <begin position="783"/>
        <end position="855"/>
    </location>
</feature>
<keyword evidence="5 16" id="KW-0547">Nucleotide-binding</keyword>
<evidence type="ECO:0000313" key="19">
    <source>
        <dbReference type="EMBL" id="UYV72591.1"/>
    </source>
</evidence>
<evidence type="ECO:0000256" key="15">
    <source>
        <dbReference type="ARBA" id="ARBA00047995"/>
    </source>
</evidence>
<dbReference type="Proteomes" id="UP001235939">
    <property type="component" value="Chromosome 09"/>
</dbReference>
<dbReference type="SUPFAM" id="SSF50249">
    <property type="entry name" value="Nucleic acid-binding proteins"/>
    <property type="match status" value="1"/>
</dbReference>
<proteinExistence type="inferred from homology"/>
<name>A0ABY6KUS3_9ARAC</name>
<comment type="catalytic activity">
    <reaction evidence="15">
        <text>ATP + H2O = ADP + phosphate + H(+)</text>
        <dbReference type="Rhea" id="RHEA:13065"/>
        <dbReference type="ChEBI" id="CHEBI:15377"/>
        <dbReference type="ChEBI" id="CHEBI:15378"/>
        <dbReference type="ChEBI" id="CHEBI:30616"/>
        <dbReference type="ChEBI" id="CHEBI:43474"/>
        <dbReference type="ChEBI" id="CHEBI:456216"/>
        <dbReference type="EC" id="3.6.4.12"/>
    </reaction>
</comment>
<dbReference type="InterPro" id="IPR018525">
    <property type="entry name" value="MCM_CS"/>
</dbReference>
<dbReference type="PROSITE" id="PS50051">
    <property type="entry name" value="MCM_2"/>
    <property type="match status" value="1"/>
</dbReference>
<dbReference type="PROSITE" id="PS00847">
    <property type="entry name" value="MCM_1"/>
    <property type="match status" value="1"/>
</dbReference>
<evidence type="ECO:0000256" key="14">
    <source>
        <dbReference type="ARBA" id="ARBA00042301"/>
    </source>
</evidence>
<keyword evidence="11" id="KW-0234">DNA repair</keyword>
<evidence type="ECO:0000256" key="12">
    <source>
        <dbReference type="ARBA" id="ARBA00023242"/>
    </source>
</evidence>
<comment type="similarity">
    <text evidence="2 16">Belongs to the MCM family.</text>
</comment>
<dbReference type="InterPro" id="IPR058768">
    <property type="entry name" value="MCM9_N"/>
</dbReference>
<keyword evidence="20" id="KW-1185">Reference proteome</keyword>
<dbReference type="InterPro" id="IPR031327">
    <property type="entry name" value="MCM"/>
</dbReference>
<dbReference type="InterPro" id="IPR027417">
    <property type="entry name" value="P-loop_NTPase"/>
</dbReference>
<dbReference type="EMBL" id="CP092871">
    <property type="protein sequence ID" value="UYV72591.1"/>
    <property type="molecule type" value="Genomic_DNA"/>
</dbReference>
<feature type="region of interest" description="Disordered" evidence="17">
    <location>
        <begin position="913"/>
        <end position="933"/>
    </location>
</feature>
<dbReference type="InterPro" id="IPR001208">
    <property type="entry name" value="MCM_dom"/>
</dbReference>
<feature type="compositionally biased region" description="Polar residues" evidence="17">
    <location>
        <begin position="699"/>
        <end position="724"/>
    </location>
</feature>
<dbReference type="Gene3D" id="2.20.28.10">
    <property type="match status" value="1"/>
</dbReference>
<feature type="compositionally biased region" description="Polar residues" evidence="17">
    <location>
        <begin position="967"/>
        <end position="984"/>
    </location>
</feature>
<feature type="compositionally biased region" description="Polar residues" evidence="17">
    <location>
        <begin position="822"/>
        <end position="855"/>
    </location>
</feature>
<evidence type="ECO:0000256" key="4">
    <source>
        <dbReference type="ARBA" id="ARBA00022705"/>
    </source>
</evidence>
<evidence type="ECO:0000256" key="2">
    <source>
        <dbReference type="ARBA" id="ARBA00008010"/>
    </source>
</evidence>
<feature type="compositionally biased region" description="Polar residues" evidence="17">
    <location>
        <begin position="945"/>
        <end position="960"/>
    </location>
</feature>
<dbReference type="Pfam" id="PF17207">
    <property type="entry name" value="MCM_OB"/>
    <property type="match status" value="1"/>
</dbReference>
<evidence type="ECO:0000256" key="16">
    <source>
        <dbReference type="RuleBase" id="RU004070"/>
    </source>
</evidence>
<dbReference type="Pfam" id="PF17855">
    <property type="entry name" value="MCM_lid"/>
    <property type="match status" value="1"/>
</dbReference>
<feature type="compositionally biased region" description="Polar residues" evidence="17">
    <location>
        <begin position="916"/>
        <end position="927"/>
    </location>
</feature>
<evidence type="ECO:0000256" key="1">
    <source>
        <dbReference type="ARBA" id="ARBA00004123"/>
    </source>
</evidence>
<dbReference type="Pfam" id="PF00493">
    <property type="entry name" value="MCM"/>
    <property type="match status" value="1"/>
</dbReference>
<evidence type="ECO:0000256" key="5">
    <source>
        <dbReference type="ARBA" id="ARBA00022741"/>
    </source>
</evidence>
<gene>
    <name evidence="19" type="ORF">LAZ67_9003886</name>
</gene>
<dbReference type="Gene3D" id="2.40.50.140">
    <property type="entry name" value="Nucleic acid-binding proteins"/>
    <property type="match status" value="1"/>
</dbReference>
<feature type="compositionally biased region" description="Low complexity" evidence="17">
    <location>
        <begin position="784"/>
        <end position="795"/>
    </location>
</feature>
<accession>A0ABY6KUS3</accession>
<evidence type="ECO:0000256" key="10">
    <source>
        <dbReference type="ARBA" id="ARBA00023125"/>
    </source>
</evidence>